<comment type="caution">
    <text evidence="8">The sequence shown here is derived from an EMBL/GenBank/DDBJ whole genome shotgun (WGS) entry which is preliminary data.</text>
</comment>
<organism evidence="8 9">
    <name type="scientific">Methylobacterium jeotgali</name>
    <dbReference type="NCBI Taxonomy" id="381630"/>
    <lineage>
        <taxon>Bacteria</taxon>
        <taxon>Pseudomonadati</taxon>
        <taxon>Pseudomonadota</taxon>
        <taxon>Alphaproteobacteria</taxon>
        <taxon>Hyphomicrobiales</taxon>
        <taxon>Methylobacteriaceae</taxon>
        <taxon>Methylobacterium</taxon>
    </lineage>
</organism>
<evidence type="ECO:0000256" key="2">
    <source>
        <dbReference type="ARBA" id="ARBA00022448"/>
    </source>
</evidence>
<feature type="domain" description="ABC transmembrane type-1" evidence="7">
    <location>
        <begin position="53"/>
        <end position="239"/>
    </location>
</feature>
<evidence type="ECO:0000256" key="3">
    <source>
        <dbReference type="ARBA" id="ARBA00022692"/>
    </source>
</evidence>
<proteinExistence type="inferred from homology"/>
<dbReference type="InterPro" id="IPR000515">
    <property type="entry name" value="MetI-like"/>
</dbReference>
<evidence type="ECO:0000256" key="1">
    <source>
        <dbReference type="ARBA" id="ARBA00004651"/>
    </source>
</evidence>
<keyword evidence="2 6" id="KW-0813">Transport</keyword>
<keyword evidence="3 6" id="KW-0812">Transmembrane</keyword>
<reference evidence="8" key="1">
    <citation type="journal article" date="2021" name="Front. Microbiol.">
        <title>Comprehensive Comparative Genomics and Phenotyping of Methylobacterium Species.</title>
        <authorList>
            <person name="Alessa O."/>
            <person name="Ogura Y."/>
            <person name="Fujitani Y."/>
            <person name="Takami H."/>
            <person name="Hayashi T."/>
            <person name="Sahin N."/>
            <person name="Tani A."/>
        </authorList>
    </citation>
    <scope>NUCLEOTIDE SEQUENCE</scope>
    <source>
        <strain evidence="8">LMG 23639</strain>
    </source>
</reference>
<comment type="subcellular location">
    <subcellularLocation>
        <location evidence="1 6">Cell membrane</location>
        <topology evidence="1 6">Multi-pass membrane protein</topology>
    </subcellularLocation>
</comment>
<feature type="transmembrane region" description="Helical" evidence="6">
    <location>
        <begin position="55"/>
        <end position="78"/>
    </location>
</feature>
<evidence type="ECO:0000313" key="9">
    <source>
        <dbReference type="Proteomes" id="UP001055102"/>
    </source>
</evidence>
<evidence type="ECO:0000256" key="6">
    <source>
        <dbReference type="RuleBase" id="RU363032"/>
    </source>
</evidence>
<keyword evidence="9" id="KW-1185">Reference proteome</keyword>
<protein>
    <submittedName>
        <fullName evidence="8">Glycine betaine uptake system permease protein YehW</fullName>
    </submittedName>
</protein>
<dbReference type="CDD" id="cd06261">
    <property type="entry name" value="TM_PBP2"/>
    <property type="match status" value="1"/>
</dbReference>
<gene>
    <name evidence="8" type="primary">yehW</name>
    <name evidence="8" type="ORF">AOPFMNJM_2573</name>
</gene>
<dbReference type="PROSITE" id="PS50928">
    <property type="entry name" value="ABC_TM1"/>
    <property type="match status" value="1"/>
</dbReference>
<dbReference type="Proteomes" id="UP001055102">
    <property type="component" value="Unassembled WGS sequence"/>
</dbReference>
<evidence type="ECO:0000256" key="4">
    <source>
        <dbReference type="ARBA" id="ARBA00022989"/>
    </source>
</evidence>
<dbReference type="InterPro" id="IPR035906">
    <property type="entry name" value="MetI-like_sf"/>
</dbReference>
<keyword evidence="4 6" id="KW-1133">Transmembrane helix</keyword>
<dbReference type="Pfam" id="PF00528">
    <property type="entry name" value="BPD_transp_1"/>
    <property type="match status" value="1"/>
</dbReference>
<dbReference type="RefSeq" id="WP_373320045.1">
    <property type="nucleotide sequence ID" value="NZ_BPQR01000042.1"/>
</dbReference>
<evidence type="ECO:0000256" key="5">
    <source>
        <dbReference type="ARBA" id="ARBA00023136"/>
    </source>
</evidence>
<evidence type="ECO:0000259" key="7">
    <source>
        <dbReference type="PROSITE" id="PS50928"/>
    </source>
</evidence>
<accession>A0ABQ4SVM4</accession>
<evidence type="ECO:0000313" key="8">
    <source>
        <dbReference type="EMBL" id="GJE07247.1"/>
    </source>
</evidence>
<dbReference type="InterPro" id="IPR051204">
    <property type="entry name" value="ABC_transp_perm/SBD"/>
</dbReference>
<comment type="similarity">
    <text evidence="6">Belongs to the binding-protein-dependent transport system permease family.</text>
</comment>
<feature type="transmembrane region" description="Helical" evidence="6">
    <location>
        <begin position="181"/>
        <end position="200"/>
    </location>
</feature>
<feature type="transmembrane region" description="Helical" evidence="6">
    <location>
        <begin position="220"/>
        <end position="242"/>
    </location>
</feature>
<keyword evidence="5 6" id="KW-0472">Membrane</keyword>
<dbReference type="PANTHER" id="PTHR30177">
    <property type="entry name" value="GLYCINE BETAINE/L-PROLINE TRANSPORT SYSTEM PERMEASE PROTEIN PROW"/>
    <property type="match status" value="1"/>
</dbReference>
<dbReference type="Gene3D" id="1.10.3720.10">
    <property type="entry name" value="MetI-like"/>
    <property type="match status" value="1"/>
</dbReference>
<feature type="transmembrane region" description="Helical" evidence="6">
    <location>
        <begin position="90"/>
        <end position="115"/>
    </location>
</feature>
<dbReference type="PANTHER" id="PTHR30177:SF32">
    <property type="entry name" value="GLYCINE BETAINE UPTAKE SYSTEM PERMEASE PROTEIN YEHW"/>
    <property type="match status" value="1"/>
</dbReference>
<sequence>MSATDSRKRVLAPAALGLALAVLCHPDVASAAVAFLGETPRRALPLDHLGALARNHLALAGLGLALVGIGGAGLGILATRPGATRLRPAIDTLAAFAQAVPPVVAVALALPVLSFGGPPTLLAMLLYGLMPALRGTVAALEAVPADAREAAAALGLTHLQILVKVELPLAAPGLLDTLRTALVLAVATAALGALAGAPTLGTPVVAGLQNQNLVPMIQGAAATAALAFLCEALLLAAAALAARLARS</sequence>
<dbReference type="EMBL" id="BPQR01000042">
    <property type="protein sequence ID" value="GJE07247.1"/>
    <property type="molecule type" value="Genomic_DNA"/>
</dbReference>
<dbReference type="SUPFAM" id="SSF161098">
    <property type="entry name" value="MetI-like"/>
    <property type="match status" value="1"/>
</dbReference>
<name>A0ABQ4SVM4_9HYPH</name>
<reference evidence="8" key="2">
    <citation type="submission" date="2021-08" db="EMBL/GenBank/DDBJ databases">
        <authorList>
            <person name="Tani A."/>
            <person name="Ola A."/>
            <person name="Ogura Y."/>
            <person name="Katsura K."/>
            <person name="Hayashi T."/>
        </authorList>
    </citation>
    <scope>NUCLEOTIDE SEQUENCE</scope>
    <source>
        <strain evidence="8">LMG 23639</strain>
    </source>
</reference>